<evidence type="ECO:0000256" key="4">
    <source>
        <dbReference type="SAM" id="Phobius"/>
    </source>
</evidence>
<dbReference type="PROSITE" id="PS50222">
    <property type="entry name" value="EF_HAND_2"/>
    <property type="match status" value="1"/>
</dbReference>
<evidence type="ECO:0000259" key="5">
    <source>
        <dbReference type="PROSITE" id="PS50222"/>
    </source>
</evidence>
<keyword evidence="3" id="KW-0106">Calcium</keyword>
<dbReference type="Gene3D" id="1.10.238.10">
    <property type="entry name" value="EF-hand"/>
    <property type="match status" value="1"/>
</dbReference>
<feature type="domain" description="EF-hand" evidence="5">
    <location>
        <begin position="153"/>
        <end position="182"/>
    </location>
</feature>
<name>S5LSR5_VIGRA</name>
<sequence length="322" mass="38430">SFLHPSRHVRYKFKMLFVRLSLNVTIACCRLWLTLSNIIYLVMAGTIVTLEVVEAMYQLFMKLSSRIIDDGLNHKVSTFSLIGPYVHSNYVMYIAKLEYNSLMLHEEFQLALYRNRYRTNLFADRVHIVTTYLEHVTLMKTYLNIYKVLLYNMQIFHVFDVKRNGVIELGEYVRSLGVFHASAPDHENVKRHTSSRNNSFILILCEYTCYTFLNSLTNIELSHEFAVALKLYELRQSGFMERDEVSPYTDTLLWYAPDYTVKLDYRICVLILHVYTIMNYNLISSKRWKYRFLTNPYLFLPKISLKKWWIWLSLPHRCTFVY</sequence>
<proteinExistence type="evidence at transcript level"/>
<comment type="subunit">
    <text evidence="3">Homodimer. Interacts with CIPK.</text>
</comment>
<evidence type="ECO:0000256" key="1">
    <source>
        <dbReference type="ARBA" id="ARBA00022737"/>
    </source>
</evidence>
<organism evidence="6">
    <name type="scientific">Vigna radiata</name>
    <name type="common">Mung bean</name>
    <dbReference type="NCBI Taxonomy" id="157791"/>
    <lineage>
        <taxon>Eukaryota</taxon>
        <taxon>Viridiplantae</taxon>
        <taxon>Streptophyta</taxon>
        <taxon>Embryophyta</taxon>
        <taxon>Tracheophyta</taxon>
        <taxon>Spermatophyta</taxon>
        <taxon>Magnoliopsida</taxon>
        <taxon>eudicotyledons</taxon>
        <taxon>Gunneridae</taxon>
        <taxon>Pentapetalae</taxon>
        <taxon>rosids</taxon>
        <taxon>fabids</taxon>
        <taxon>Fabales</taxon>
        <taxon>Fabaceae</taxon>
        <taxon>Papilionoideae</taxon>
        <taxon>50 kb inversion clade</taxon>
        <taxon>NPAAA clade</taxon>
        <taxon>indigoferoid/millettioid clade</taxon>
        <taxon>Phaseoleae</taxon>
        <taxon>Vigna</taxon>
    </lineage>
</organism>
<keyword evidence="1 3" id="KW-0677">Repeat</keyword>
<keyword evidence="3 4" id="KW-0472">Membrane</keyword>
<gene>
    <name evidence="6" type="primary">SOS3</name>
</gene>
<dbReference type="GO" id="GO:0019722">
    <property type="term" value="P:calcium-mediated signaling"/>
    <property type="evidence" value="ECO:0007669"/>
    <property type="project" value="UniProtKB-UniRule"/>
</dbReference>
<keyword evidence="3" id="KW-0479">Metal-binding</keyword>
<dbReference type="GO" id="GO:0005509">
    <property type="term" value="F:calcium ion binding"/>
    <property type="evidence" value="ECO:0007669"/>
    <property type="project" value="UniProtKB-UniRule"/>
</dbReference>
<dbReference type="PANTHER" id="PTHR23056">
    <property type="entry name" value="CALCINEURIN B"/>
    <property type="match status" value="1"/>
</dbReference>
<evidence type="ECO:0000313" key="6">
    <source>
        <dbReference type="EMBL" id="AGR34309.1"/>
    </source>
</evidence>
<reference evidence="6" key="1">
    <citation type="submission" date="2013-04" db="EMBL/GenBank/DDBJ databases">
        <authorList>
            <person name="Sehrawat N."/>
            <person name="Jaiwal P.K."/>
        </authorList>
    </citation>
    <scope>NUCLEOTIDE SEQUENCE</scope>
</reference>
<protein>
    <recommendedName>
        <fullName evidence="3">Calcineurin B-like protein</fullName>
    </recommendedName>
</protein>
<dbReference type="EMBL" id="KC855195">
    <property type="protein sequence ID" value="AGR34309.1"/>
    <property type="molecule type" value="mRNA"/>
</dbReference>
<feature type="non-terminal residue" evidence="6">
    <location>
        <position position="322"/>
    </location>
</feature>
<comment type="similarity">
    <text evidence="2 3">Belongs to the calcineurin regulatory subunit family.</text>
</comment>
<comment type="subcellular location">
    <subcellularLocation>
        <location evidence="3">Membrane</location>
    </subcellularLocation>
</comment>
<feature type="transmembrane region" description="Helical" evidence="4">
    <location>
        <begin position="39"/>
        <end position="57"/>
    </location>
</feature>
<dbReference type="AlphaFoldDB" id="S5LSR5"/>
<evidence type="ECO:0000256" key="3">
    <source>
        <dbReference type="RuleBase" id="RU369080"/>
    </source>
</evidence>
<evidence type="ECO:0000256" key="2">
    <source>
        <dbReference type="ARBA" id="ARBA00023774"/>
    </source>
</evidence>
<dbReference type="GO" id="GO:0019900">
    <property type="term" value="F:kinase binding"/>
    <property type="evidence" value="ECO:0007669"/>
    <property type="project" value="UniProtKB-UniRule"/>
</dbReference>
<dbReference type="InterPro" id="IPR011992">
    <property type="entry name" value="EF-hand-dom_pair"/>
</dbReference>
<feature type="non-terminal residue" evidence="6">
    <location>
        <position position="1"/>
    </location>
</feature>
<keyword evidence="4" id="KW-1133">Transmembrane helix</keyword>
<accession>S5LSR5</accession>
<dbReference type="PANTHER" id="PTHR23056:SF110">
    <property type="entry name" value="CALMODULIN"/>
    <property type="match status" value="1"/>
</dbReference>
<dbReference type="InterPro" id="IPR002048">
    <property type="entry name" value="EF_hand_dom"/>
</dbReference>
<dbReference type="SUPFAM" id="SSF47473">
    <property type="entry name" value="EF-hand"/>
    <property type="match status" value="1"/>
</dbReference>
<keyword evidence="4" id="KW-0812">Transmembrane</keyword>
<comment type="function">
    <text evidence="3">Acts as a calcium sensor. CBL proteins interact with CIPK serine-threonine protein kinases. Binding of a CBL protein to the regulatory NAF domain of a CIPK protein lead to the activation of the kinase in a calcium-dependent manner.</text>
</comment>
<dbReference type="GO" id="GO:0016020">
    <property type="term" value="C:membrane"/>
    <property type="evidence" value="ECO:0007669"/>
    <property type="project" value="UniProtKB-SubCell"/>
</dbReference>
<dbReference type="InterPro" id="IPR045198">
    <property type="entry name" value="CNBL1-10"/>
</dbReference>